<evidence type="ECO:0000259" key="2">
    <source>
        <dbReference type="SMART" id="SM00822"/>
    </source>
</evidence>
<accession>A0ABT8H9M6</accession>
<evidence type="ECO:0000313" key="4">
    <source>
        <dbReference type="Proteomes" id="UP001172687"/>
    </source>
</evidence>
<dbReference type="Gene3D" id="3.40.50.720">
    <property type="entry name" value="NAD(P)-binding Rossmann-like Domain"/>
    <property type="match status" value="1"/>
</dbReference>
<dbReference type="PRINTS" id="PR00080">
    <property type="entry name" value="SDRFAMILY"/>
</dbReference>
<proteinExistence type="inferred from homology"/>
<protein>
    <submittedName>
        <fullName evidence="3">SDR family oxidoreductase</fullName>
    </submittedName>
</protein>
<dbReference type="SUPFAM" id="SSF51735">
    <property type="entry name" value="NAD(P)-binding Rossmann-fold domains"/>
    <property type="match status" value="1"/>
</dbReference>
<dbReference type="PANTHER" id="PTHR42760">
    <property type="entry name" value="SHORT-CHAIN DEHYDROGENASES/REDUCTASES FAMILY MEMBER"/>
    <property type="match status" value="1"/>
</dbReference>
<dbReference type="PRINTS" id="PR00081">
    <property type="entry name" value="GDHRDH"/>
</dbReference>
<reference evidence="3" key="1">
    <citation type="submission" date="2023-07" db="EMBL/GenBank/DDBJ databases">
        <title>Degradation of tert-butanol by M. austroafricanum TBA100.</title>
        <authorList>
            <person name="Helbich S."/>
            <person name="Vainshtein Y."/>
        </authorList>
    </citation>
    <scope>NUCLEOTIDE SEQUENCE</scope>
    <source>
        <strain evidence="3">TBA100</strain>
    </source>
</reference>
<dbReference type="Pfam" id="PF13561">
    <property type="entry name" value="adh_short_C2"/>
    <property type="match status" value="1"/>
</dbReference>
<sequence>MEPPVAERFRLDDKVVVITGGSSGLGVAFARACAESGADVVVAGRRFDRLQQTVALVHAAGRDGVAVPADVATEHGCRAIIDAAVQRFGCIDVLVNNAGIEDHAPASRLHVDDFRRVLDVNVTGGFLLAQRAAAVMPRGSSIVNVGSVLAHTTIDVPTTAYSTSKAAILGLTHSLARQWSGRKGIRVNTLLPGWFPSEMTDTLAVEAIEQRLVMGRMGQPAELAAALVFLASDASSYMTGSELTVDGGFRLT</sequence>
<dbReference type="InterPro" id="IPR036291">
    <property type="entry name" value="NAD(P)-bd_dom_sf"/>
</dbReference>
<evidence type="ECO:0000256" key="1">
    <source>
        <dbReference type="ARBA" id="ARBA00006484"/>
    </source>
</evidence>
<dbReference type="SMART" id="SM00822">
    <property type="entry name" value="PKS_KR"/>
    <property type="match status" value="1"/>
</dbReference>
<comment type="caution">
    <text evidence="3">The sequence shown here is derived from an EMBL/GenBank/DDBJ whole genome shotgun (WGS) entry which is preliminary data.</text>
</comment>
<dbReference type="InterPro" id="IPR002347">
    <property type="entry name" value="SDR_fam"/>
</dbReference>
<dbReference type="Proteomes" id="UP001172687">
    <property type="component" value="Unassembled WGS sequence"/>
</dbReference>
<dbReference type="InterPro" id="IPR057326">
    <property type="entry name" value="KR_dom"/>
</dbReference>
<dbReference type="PROSITE" id="PS00061">
    <property type="entry name" value="ADH_SHORT"/>
    <property type="match status" value="1"/>
</dbReference>
<dbReference type="EMBL" id="JAUHTC010000030">
    <property type="protein sequence ID" value="MDN4517465.1"/>
    <property type="molecule type" value="Genomic_DNA"/>
</dbReference>
<feature type="domain" description="Ketoreductase" evidence="2">
    <location>
        <begin position="14"/>
        <end position="151"/>
    </location>
</feature>
<dbReference type="RefSeq" id="WP_105387372.1">
    <property type="nucleotide sequence ID" value="NZ_CP070380.1"/>
</dbReference>
<comment type="similarity">
    <text evidence="1">Belongs to the short-chain dehydrogenases/reductases (SDR) family.</text>
</comment>
<evidence type="ECO:0000313" key="3">
    <source>
        <dbReference type="EMBL" id="MDN4517465.1"/>
    </source>
</evidence>
<organism evidence="3 4">
    <name type="scientific">Mycolicibacterium austroafricanum</name>
    <name type="common">Mycobacterium austroafricanum</name>
    <dbReference type="NCBI Taxonomy" id="39687"/>
    <lineage>
        <taxon>Bacteria</taxon>
        <taxon>Bacillati</taxon>
        <taxon>Actinomycetota</taxon>
        <taxon>Actinomycetes</taxon>
        <taxon>Mycobacteriales</taxon>
        <taxon>Mycobacteriaceae</taxon>
        <taxon>Mycolicibacterium</taxon>
    </lineage>
</organism>
<gene>
    <name evidence="3" type="ORF">QYF68_06450</name>
</gene>
<name>A0ABT8H9M6_MYCAO</name>
<dbReference type="InterPro" id="IPR020904">
    <property type="entry name" value="Sc_DH/Rdtase_CS"/>
</dbReference>
<keyword evidence="4" id="KW-1185">Reference proteome</keyword>